<dbReference type="InterPro" id="IPR006379">
    <property type="entry name" value="HAD-SF_hydro_IIB"/>
</dbReference>
<protein>
    <submittedName>
        <fullName evidence="1">HAD family hydrolase</fullName>
    </submittedName>
</protein>
<dbReference type="GO" id="GO:0000287">
    <property type="term" value="F:magnesium ion binding"/>
    <property type="evidence" value="ECO:0007669"/>
    <property type="project" value="TreeGrafter"/>
</dbReference>
<dbReference type="InterPro" id="IPR036412">
    <property type="entry name" value="HAD-like_sf"/>
</dbReference>
<dbReference type="PANTHER" id="PTHR10000">
    <property type="entry name" value="PHOSPHOSERINE PHOSPHATASE"/>
    <property type="match status" value="1"/>
</dbReference>
<dbReference type="Proteomes" id="UP000284731">
    <property type="component" value="Unassembled WGS sequence"/>
</dbReference>
<comment type="caution">
    <text evidence="1">The sequence shown here is derived from an EMBL/GenBank/DDBJ whole genome shotgun (WGS) entry which is preliminary data.</text>
</comment>
<dbReference type="Gene3D" id="3.40.50.1000">
    <property type="entry name" value="HAD superfamily/HAD-like"/>
    <property type="match status" value="1"/>
</dbReference>
<dbReference type="SUPFAM" id="SSF56784">
    <property type="entry name" value="HAD-like"/>
    <property type="match status" value="1"/>
</dbReference>
<gene>
    <name evidence="1" type="ORF">DWX20_06070</name>
</gene>
<keyword evidence="1" id="KW-0378">Hydrolase</keyword>
<evidence type="ECO:0000313" key="1">
    <source>
        <dbReference type="EMBL" id="RGT56370.1"/>
    </source>
</evidence>
<dbReference type="NCBIfam" id="TIGR01484">
    <property type="entry name" value="HAD-SF-IIB"/>
    <property type="match status" value="1"/>
</dbReference>
<proteinExistence type="predicted"/>
<dbReference type="GO" id="GO:0005829">
    <property type="term" value="C:cytosol"/>
    <property type="evidence" value="ECO:0007669"/>
    <property type="project" value="TreeGrafter"/>
</dbReference>
<dbReference type="PROSITE" id="PS01228">
    <property type="entry name" value="COF_1"/>
    <property type="match status" value="1"/>
</dbReference>
<dbReference type="Gene3D" id="3.30.1240.10">
    <property type="match status" value="1"/>
</dbReference>
<reference evidence="1 2" key="1">
    <citation type="submission" date="2018-08" db="EMBL/GenBank/DDBJ databases">
        <title>A genome reference for cultivated species of the human gut microbiota.</title>
        <authorList>
            <person name="Zou Y."/>
            <person name="Xue W."/>
            <person name="Luo G."/>
        </authorList>
    </citation>
    <scope>NUCLEOTIDE SEQUENCE [LARGE SCALE GENOMIC DNA]</scope>
    <source>
        <strain evidence="1 2">AF18-46</strain>
    </source>
</reference>
<organism evidence="1 2">
    <name type="scientific">Solobacterium moorei</name>
    <dbReference type="NCBI Taxonomy" id="102148"/>
    <lineage>
        <taxon>Bacteria</taxon>
        <taxon>Bacillati</taxon>
        <taxon>Bacillota</taxon>
        <taxon>Erysipelotrichia</taxon>
        <taxon>Erysipelotrichales</taxon>
        <taxon>Erysipelotrichaceae</taxon>
        <taxon>Solobacterium</taxon>
    </lineage>
</organism>
<dbReference type="InterPro" id="IPR023214">
    <property type="entry name" value="HAD_sf"/>
</dbReference>
<dbReference type="AlphaFoldDB" id="A0A412PG00"/>
<sequence>MKNIKLIASDIDGTLLLNGAKTLNPKIFIEIRKLREQGILFMAASGREYTNLRSLFSPVADGIIYLCLNGCLTFYHDQCISKEIMDTDIAKRLITTIQYDNNAEALISGEKTCYITPKNQSYYEHLANTVKNHVTIVDDLFNIPEPYTKISAYFKDGVNEHYQYYADMFDKDITVQIGGKCWLDCAPKGVNKSTGFLKLLSHLSIPAENTVMFGDNDNDKQILQTCGYPIAMTTAIPSIREICPYRVSTVEEGIASILETDTLS</sequence>
<dbReference type="GO" id="GO:0016791">
    <property type="term" value="F:phosphatase activity"/>
    <property type="evidence" value="ECO:0007669"/>
    <property type="project" value="UniProtKB-ARBA"/>
</dbReference>
<dbReference type="EMBL" id="QRWX01000002">
    <property type="protein sequence ID" value="RGT56370.1"/>
    <property type="molecule type" value="Genomic_DNA"/>
</dbReference>
<name>A0A412PG00_9FIRM</name>
<dbReference type="PANTHER" id="PTHR10000:SF53">
    <property type="entry name" value="5-AMINO-6-(5-PHOSPHO-D-RIBITYLAMINO)URACIL PHOSPHATASE YBJI-RELATED"/>
    <property type="match status" value="1"/>
</dbReference>
<evidence type="ECO:0000313" key="2">
    <source>
        <dbReference type="Proteomes" id="UP000284731"/>
    </source>
</evidence>
<dbReference type="RefSeq" id="WP_118764856.1">
    <property type="nucleotide sequence ID" value="NZ_CABJCF010000002.1"/>
</dbReference>
<dbReference type="Pfam" id="PF08282">
    <property type="entry name" value="Hydrolase_3"/>
    <property type="match status" value="1"/>
</dbReference>
<accession>A0A412PG00</accession>